<dbReference type="SUPFAM" id="SSF54001">
    <property type="entry name" value="Cysteine proteinases"/>
    <property type="match status" value="1"/>
</dbReference>
<comment type="caution">
    <text evidence="7">The sequence shown here is derived from an EMBL/GenBank/DDBJ whole genome shotgun (WGS) entry which is preliminary data.</text>
</comment>
<dbReference type="Proteomes" id="UP000823775">
    <property type="component" value="Unassembled WGS sequence"/>
</dbReference>
<dbReference type="EMBL" id="JACEIK010000717">
    <property type="protein sequence ID" value="MCD7461305.1"/>
    <property type="molecule type" value="Genomic_DNA"/>
</dbReference>
<organism evidence="7 8">
    <name type="scientific">Datura stramonium</name>
    <name type="common">Jimsonweed</name>
    <name type="synonym">Common thornapple</name>
    <dbReference type="NCBI Taxonomy" id="4076"/>
    <lineage>
        <taxon>Eukaryota</taxon>
        <taxon>Viridiplantae</taxon>
        <taxon>Streptophyta</taxon>
        <taxon>Embryophyta</taxon>
        <taxon>Tracheophyta</taxon>
        <taxon>Spermatophyta</taxon>
        <taxon>Magnoliopsida</taxon>
        <taxon>eudicotyledons</taxon>
        <taxon>Gunneridae</taxon>
        <taxon>Pentapetalae</taxon>
        <taxon>asterids</taxon>
        <taxon>lamiids</taxon>
        <taxon>Solanales</taxon>
        <taxon>Solanaceae</taxon>
        <taxon>Solanoideae</taxon>
        <taxon>Datureae</taxon>
        <taxon>Datura</taxon>
    </lineage>
</organism>
<reference evidence="7 8" key="1">
    <citation type="journal article" date="2021" name="BMC Genomics">
        <title>Datura genome reveals duplications of psychoactive alkaloid biosynthetic genes and high mutation rate following tissue culture.</title>
        <authorList>
            <person name="Rajewski A."/>
            <person name="Carter-House D."/>
            <person name="Stajich J."/>
            <person name="Litt A."/>
        </authorList>
    </citation>
    <scope>NUCLEOTIDE SEQUENCE [LARGE SCALE GENOMIC DNA]</scope>
    <source>
        <strain evidence="7">AR-01</strain>
    </source>
</reference>
<keyword evidence="8" id="KW-1185">Reference proteome</keyword>
<keyword evidence="2" id="KW-0645">Protease</keyword>
<gene>
    <name evidence="7" type="ORF">HAX54_045861</name>
</gene>
<feature type="compositionally biased region" description="Basic and acidic residues" evidence="5">
    <location>
        <begin position="130"/>
        <end position="140"/>
    </location>
</feature>
<dbReference type="PROSITE" id="PS50600">
    <property type="entry name" value="ULP_PROTEASE"/>
    <property type="match status" value="1"/>
</dbReference>
<dbReference type="PANTHER" id="PTHR46915:SF6">
    <property type="entry name" value="CYSTEINE PROTEINASES SUPERFAMILY PROTEIN"/>
    <property type="match status" value="1"/>
</dbReference>
<evidence type="ECO:0000313" key="7">
    <source>
        <dbReference type="EMBL" id="MCD7461305.1"/>
    </source>
</evidence>
<evidence type="ECO:0000256" key="3">
    <source>
        <dbReference type="ARBA" id="ARBA00022801"/>
    </source>
</evidence>
<dbReference type="Gene3D" id="1.10.418.20">
    <property type="match status" value="1"/>
</dbReference>
<sequence length="405" mass="47105">MKKMVMEKELCVISPISVHKMKKVVMEKELCVISPISGGFQLHMLTRLSCSCLNLVYLEGLRAYSLVVGLKEDLIKIIVESNWKLTIRDCTSVAVREPKRKQESYRSPTSISFTSLNSGLMPKRRRNGFGRKETDEEHPHVCRKRNSKQVAATLDSAVEPQRSSRSRGSSSRRNNRSEKLNSTDFERYMETIWSKLPEDKKNSFECLDSVWFSSYTTKLFKPKVLSWIKNIDIFSKKYVFVPIVLWDHWCLLIFCHLGESLESESPTPCMLLLDSLQMADPLRFEPEIRKFVSDIFTIEERPESQELINKIQLLVPKVPQQRNDTDCGRFVLYYLHLFLESAPETFSISEGYPYFMKRKWFTPGQLKSFWQKLQSETKEPSPDRSFSGSDDVTFIGIEYESESDM</sequence>
<evidence type="ECO:0000256" key="2">
    <source>
        <dbReference type="ARBA" id="ARBA00022670"/>
    </source>
</evidence>
<evidence type="ECO:0000313" key="8">
    <source>
        <dbReference type="Proteomes" id="UP000823775"/>
    </source>
</evidence>
<evidence type="ECO:0000256" key="4">
    <source>
        <dbReference type="ARBA" id="ARBA00022807"/>
    </source>
</evidence>
<dbReference type="Gene3D" id="3.30.310.130">
    <property type="entry name" value="Ubiquitin-related"/>
    <property type="match status" value="1"/>
</dbReference>
<feature type="compositionally biased region" description="Polar residues" evidence="5">
    <location>
        <begin position="105"/>
        <end position="118"/>
    </location>
</feature>
<keyword evidence="4" id="KW-0788">Thiol protease</keyword>
<dbReference type="PANTHER" id="PTHR46915">
    <property type="entry name" value="UBIQUITIN-LIKE PROTEASE 4-RELATED"/>
    <property type="match status" value="1"/>
</dbReference>
<keyword evidence="3" id="KW-0378">Hydrolase</keyword>
<dbReference type="InterPro" id="IPR038765">
    <property type="entry name" value="Papain-like_cys_pep_sf"/>
</dbReference>
<proteinExistence type="inferred from homology"/>
<dbReference type="InterPro" id="IPR003653">
    <property type="entry name" value="Peptidase_C48_C"/>
</dbReference>
<evidence type="ECO:0000256" key="5">
    <source>
        <dbReference type="SAM" id="MobiDB-lite"/>
    </source>
</evidence>
<accession>A0ABS8SRA7</accession>
<feature type="region of interest" description="Disordered" evidence="5">
    <location>
        <begin position="98"/>
        <end position="180"/>
    </location>
</feature>
<evidence type="ECO:0000256" key="1">
    <source>
        <dbReference type="ARBA" id="ARBA00005234"/>
    </source>
</evidence>
<feature type="domain" description="Ubiquitin-like protease family profile" evidence="6">
    <location>
        <begin position="148"/>
        <end position="338"/>
    </location>
</feature>
<protein>
    <recommendedName>
        <fullName evidence="6">Ubiquitin-like protease family profile domain-containing protein</fullName>
    </recommendedName>
</protein>
<dbReference type="Pfam" id="PF02902">
    <property type="entry name" value="Peptidase_C48"/>
    <property type="match status" value="1"/>
</dbReference>
<comment type="similarity">
    <text evidence="1">Belongs to the peptidase C48 family.</text>
</comment>
<name>A0ABS8SRA7_DATST</name>
<evidence type="ECO:0000259" key="6">
    <source>
        <dbReference type="PROSITE" id="PS50600"/>
    </source>
</evidence>